<dbReference type="STRING" id="1424294.Gferi_19350"/>
<keyword evidence="1" id="KW-0238">DNA-binding</keyword>
<organism evidence="4 5">
    <name type="scientific">Geosporobacter ferrireducens</name>
    <dbReference type="NCBI Taxonomy" id="1424294"/>
    <lineage>
        <taxon>Bacteria</taxon>
        <taxon>Bacillati</taxon>
        <taxon>Bacillota</taxon>
        <taxon>Clostridia</taxon>
        <taxon>Peptostreptococcales</taxon>
        <taxon>Thermotaleaceae</taxon>
        <taxon>Geosporobacter</taxon>
    </lineage>
</organism>
<dbReference type="PANTHER" id="PTHR30204:SF96">
    <property type="entry name" value="CHROMOSOME-ANCHORING PROTEIN RACA"/>
    <property type="match status" value="1"/>
</dbReference>
<dbReference type="PROSITE" id="PS50937">
    <property type="entry name" value="HTH_MERR_2"/>
    <property type="match status" value="1"/>
</dbReference>
<evidence type="ECO:0000313" key="4">
    <source>
        <dbReference type="EMBL" id="AOT71496.1"/>
    </source>
</evidence>
<dbReference type="PANTHER" id="PTHR30204">
    <property type="entry name" value="REDOX-CYCLING DRUG-SENSING TRANSCRIPTIONAL ACTIVATOR SOXR"/>
    <property type="match status" value="1"/>
</dbReference>
<dbReference type="GO" id="GO:0003677">
    <property type="term" value="F:DNA binding"/>
    <property type="evidence" value="ECO:0007669"/>
    <property type="project" value="UniProtKB-KW"/>
</dbReference>
<feature type="transmembrane region" description="Helical" evidence="2">
    <location>
        <begin position="167"/>
        <end position="186"/>
    </location>
</feature>
<dbReference type="RefSeq" id="WP_069979405.1">
    <property type="nucleotide sequence ID" value="NZ_CP017269.1"/>
</dbReference>
<dbReference type="InterPro" id="IPR000551">
    <property type="entry name" value="MerR-type_HTH_dom"/>
</dbReference>
<dbReference type="InterPro" id="IPR009061">
    <property type="entry name" value="DNA-bd_dom_put_sf"/>
</dbReference>
<dbReference type="EMBL" id="CP017269">
    <property type="protein sequence ID" value="AOT71496.1"/>
    <property type="molecule type" value="Genomic_DNA"/>
</dbReference>
<dbReference type="AlphaFoldDB" id="A0A1D8GKQ5"/>
<keyword evidence="2" id="KW-1133">Transmembrane helix</keyword>
<dbReference type="Proteomes" id="UP000095743">
    <property type="component" value="Chromosome"/>
</dbReference>
<dbReference type="Pfam" id="PF13411">
    <property type="entry name" value="MerR_1"/>
    <property type="match status" value="1"/>
</dbReference>
<dbReference type="GO" id="GO:0003700">
    <property type="term" value="F:DNA-binding transcription factor activity"/>
    <property type="evidence" value="ECO:0007669"/>
    <property type="project" value="InterPro"/>
</dbReference>
<gene>
    <name evidence="4" type="ORF">Gferi_19350</name>
</gene>
<evidence type="ECO:0000313" key="5">
    <source>
        <dbReference type="Proteomes" id="UP000095743"/>
    </source>
</evidence>
<dbReference type="InterPro" id="IPR047057">
    <property type="entry name" value="MerR_fam"/>
</dbReference>
<accession>A0A1D8GKQ5</accession>
<sequence>MKKTFTTGELAKMCSVSIRTVQFYDKEGIVKPSDYSEGGKRLYTEKELKELHLVCLYKALGFSLEEIRNIINEKNSYQLLSEVLSKQSTNINEKIHSLQRTKEKLDAILQELNETGQIKVQSIEEVDFLLNKKKIHRKTDIMTYIFIACYFLLLIAGFRIALFVGGFAPSILITAAVVLLLGIIYYHHQVNAYICEYCSTKFTISFFRDMFSPNGWKKGKYLKCPECGRRGWFKETFPYKK</sequence>
<dbReference type="Gene3D" id="1.10.1660.10">
    <property type="match status" value="1"/>
</dbReference>
<name>A0A1D8GKQ5_9FIRM</name>
<protein>
    <recommendedName>
        <fullName evidence="3">HTH merR-type domain-containing protein</fullName>
    </recommendedName>
</protein>
<keyword evidence="5" id="KW-1185">Reference proteome</keyword>
<dbReference type="CDD" id="cd01106">
    <property type="entry name" value="HTH_TipAL-Mta"/>
    <property type="match status" value="1"/>
</dbReference>
<dbReference type="SUPFAM" id="SSF46955">
    <property type="entry name" value="Putative DNA-binding domain"/>
    <property type="match status" value="1"/>
</dbReference>
<feature type="transmembrane region" description="Helical" evidence="2">
    <location>
        <begin position="141"/>
        <end position="161"/>
    </location>
</feature>
<dbReference type="PRINTS" id="PR00040">
    <property type="entry name" value="HTHMERR"/>
</dbReference>
<keyword evidence="2" id="KW-0472">Membrane</keyword>
<evidence type="ECO:0000256" key="2">
    <source>
        <dbReference type="SAM" id="Phobius"/>
    </source>
</evidence>
<keyword evidence="2" id="KW-0812">Transmembrane</keyword>
<dbReference type="SMART" id="SM00422">
    <property type="entry name" value="HTH_MERR"/>
    <property type="match status" value="1"/>
</dbReference>
<evidence type="ECO:0000259" key="3">
    <source>
        <dbReference type="PROSITE" id="PS50937"/>
    </source>
</evidence>
<reference evidence="4 5" key="1">
    <citation type="submission" date="2016-09" db="EMBL/GenBank/DDBJ databases">
        <title>Genomic analysis reveals versatility of anaerobic energy metabolism of Geosporobacter ferrireducens IRF9 of phylum Firmicutes.</title>
        <authorList>
            <person name="Kim S.-J."/>
        </authorList>
    </citation>
    <scope>NUCLEOTIDE SEQUENCE [LARGE SCALE GENOMIC DNA]</scope>
    <source>
        <strain evidence="4 5">IRF9</strain>
    </source>
</reference>
<feature type="domain" description="HTH merR-type" evidence="3">
    <location>
        <begin position="4"/>
        <end position="73"/>
    </location>
</feature>
<evidence type="ECO:0000256" key="1">
    <source>
        <dbReference type="ARBA" id="ARBA00023125"/>
    </source>
</evidence>
<dbReference type="KEGG" id="gfe:Gferi_19350"/>
<proteinExistence type="predicted"/>